<evidence type="ECO:0000259" key="14">
    <source>
        <dbReference type="PROSITE" id="PS50157"/>
    </source>
</evidence>
<dbReference type="GO" id="GO:0008270">
    <property type="term" value="F:zinc ion binding"/>
    <property type="evidence" value="ECO:0007669"/>
    <property type="project" value="UniProtKB-KW"/>
</dbReference>
<dbReference type="InterPro" id="IPR032714">
    <property type="entry name" value="DZIP1_N"/>
</dbReference>
<accession>A0AAD8ZE68</accession>
<evidence type="ECO:0000256" key="6">
    <source>
        <dbReference type="ARBA" id="ARBA00022771"/>
    </source>
</evidence>
<evidence type="ECO:0000256" key="3">
    <source>
        <dbReference type="ARBA" id="ARBA00009131"/>
    </source>
</evidence>
<evidence type="ECO:0000256" key="10">
    <source>
        <dbReference type="ARBA" id="ARBA00023273"/>
    </source>
</evidence>
<name>A0AAD8ZE68_9TELE</name>
<reference evidence="15" key="1">
    <citation type="submission" date="2023-03" db="EMBL/GenBank/DDBJ databases">
        <title>Electrophorus voltai genome.</title>
        <authorList>
            <person name="Bian C."/>
        </authorList>
    </citation>
    <scope>NUCLEOTIDE SEQUENCE</scope>
    <source>
        <strain evidence="15">CB-2022</strain>
        <tissue evidence="15">Muscle</tissue>
    </source>
</reference>
<feature type="region of interest" description="Disordered" evidence="13">
    <location>
        <begin position="1"/>
        <end position="31"/>
    </location>
</feature>
<dbReference type="PANTHER" id="PTHR21502">
    <property type="entry name" value="ZINC FINGER PROTEIN DZIP1"/>
    <property type="match status" value="1"/>
</dbReference>
<feature type="compositionally biased region" description="Polar residues" evidence="13">
    <location>
        <begin position="657"/>
        <end position="668"/>
    </location>
</feature>
<feature type="region of interest" description="Disordered" evidence="13">
    <location>
        <begin position="375"/>
        <end position="395"/>
    </location>
</feature>
<feature type="domain" description="C2H2-type" evidence="14">
    <location>
        <begin position="210"/>
        <end position="233"/>
    </location>
</feature>
<feature type="compositionally biased region" description="Low complexity" evidence="13">
    <location>
        <begin position="832"/>
        <end position="852"/>
    </location>
</feature>
<evidence type="ECO:0000256" key="2">
    <source>
        <dbReference type="ARBA" id="ARBA00004120"/>
    </source>
</evidence>
<dbReference type="Pfam" id="PF25977">
    <property type="entry name" value="DZIP1"/>
    <property type="match status" value="1"/>
</dbReference>
<keyword evidence="6 11" id="KW-0863">Zinc-finger</keyword>
<feature type="compositionally biased region" description="Basic and acidic residues" evidence="13">
    <location>
        <begin position="768"/>
        <end position="778"/>
    </location>
</feature>
<dbReference type="InterPro" id="IPR058883">
    <property type="entry name" value="DZIP1_dom"/>
</dbReference>
<dbReference type="GO" id="GO:0060271">
    <property type="term" value="P:cilium assembly"/>
    <property type="evidence" value="ECO:0007669"/>
    <property type="project" value="UniProtKB-ARBA"/>
</dbReference>
<comment type="caution">
    <text evidence="15">The sequence shown here is derived from an EMBL/GenBank/DDBJ whole genome shotgun (WGS) entry which is preliminary data.</text>
</comment>
<keyword evidence="7" id="KW-0862">Zinc</keyword>
<feature type="compositionally biased region" description="Basic and acidic residues" evidence="13">
    <location>
        <begin position="479"/>
        <end position="488"/>
    </location>
</feature>
<evidence type="ECO:0000256" key="11">
    <source>
        <dbReference type="PROSITE-ProRule" id="PRU00042"/>
    </source>
</evidence>
<keyword evidence="8 12" id="KW-0175">Coiled coil</keyword>
<dbReference type="PANTHER" id="PTHR21502:SF8">
    <property type="entry name" value="CILIUM ASSEMBLY PROTEIN DZIP1L"/>
    <property type="match status" value="1"/>
</dbReference>
<proteinExistence type="inferred from homology"/>
<evidence type="ECO:0000313" key="15">
    <source>
        <dbReference type="EMBL" id="KAK1796794.1"/>
    </source>
</evidence>
<dbReference type="InterPro" id="IPR013087">
    <property type="entry name" value="Znf_C2H2_type"/>
</dbReference>
<evidence type="ECO:0000256" key="8">
    <source>
        <dbReference type="ARBA" id="ARBA00023054"/>
    </source>
</evidence>
<feature type="compositionally biased region" description="Basic and acidic residues" evidence="13">
    <location>
        <begin position="1"/>
        <end position="10"/>
    </location>
</feature>
<evidence type="ECO:0000256" key="1">
    <source>
        <dbReference type="ARBA" id="ARBA00004114"/>
    </source>
</evidence>
<dbReference type="Proteomes" id="UP001239994">
    <property type="component" value="Unassembled WGS sequence"/>
</dbReference>
<feature type="coiled-coil region" evidence="12">
    <location>
        <begin position="153"/>
        <end position="194"/>
    </location>
</feature>
<dbReference type="Pfam" id="PF13815">
    <property type="entry name" value="Dzip-like_N"/>
    <property type="match status" value="1"/>
</dbReference>
<feature type="coiled-coil region" evidence="12">
    <location>
        <begin position="405"/>
        <end position="450"/>
    </location>
</feature>
<dbReference type="EMBL" id="JAROKS010000015">
    <property type="protein sequence ID" value="KAK1796794.1"/>
    <property type="molecule type" value="Genomic_DNA"/>
</dbReference>
<dbReference type="SMART" id="SM00355">
    <property type="entry name" value="ZnF_C2H2"/>
    <property type="match status" value="1"/>
</dbReference>
<dbReference type="GO" id="GO:0005737">
    <property type="term" value="C:cytoplasm"/>
    <property type="evidence" value="ECO:0007669"/>
    <property type="project" value="TreeGrafter"/>
</dbReference>
<protein>
    <recommendedName>
        <fullName evidence="14">C2H2-type domain-containing protein</fullName>
    </recommendedName>
</protein>
<dbReference type="GO" id="GO:0005814">
    <property type="term" value="C:centriole"/>
    <property type="evidence" value="ECO:0007669"/>
    <property type="project" value="UniProtKB-SubCell"/>
</dbReference>
<feature type="compositionally biased region" description="Polar residues" evidence="13">
    <location>
        <begin position="708"/>
        <end position="723"/>
    </location>
</feature>
<keyword evidence="16" id="KW-1185">Reference proteome</keyword>
<comment type="subcellular location">
    <subcellularLocation>
        <location evidence="2">Cytoplasm</location>
        <location evidence="2">Cytoskeleton</location>
        <location evidence="2">Cilium basal body</location>
    </subcellularLocation>
    <subcellularLocation>
        <location evidence="1">Cytoplasm</location>
        <location evidence="1">Cytoskeleton</location>
        <location evidence="1">Microtubule organizing center</location>
        <location evidence="1">Centrosome</location>
        <location evidence="1">Centriole</location>
    </subcellularLocation>
</comment>
<feature type="region of interest" description="Disordered" evidence="13">
    <location>
        <begin position="479"/>
        <end position="520"/>
    </location>
</feature>
<keyword evidence="9" id="KW-0206">Cytoskeleton</keyword>
<dbReference type="Gene3D" id="3.30.160.60">
    <property type="entry name" value="Classic Zinc Finger"/>
    <property type="match status" value="1"/>
</dbReference>
<evidence type="ECO:0000313" key="16">
    <source>
        <dbReference type="Proteomes" id="UP001239994"/>
    </source>
</evidence>
<comment type="similarity">
    <text evidence="3">Belongs to the DZIP C2H2-type zinc-finger protein family.</text>
</comment>
<evidence type="ECO:0000256" key="13">
    <source>
        <dbReference type="SAM" id="MobiDB-lite"/>
    </source>
</evidence>
<keyword evidence="5" id="KW-0479">Metal-binding</keyword>
<keyword evidence="4" id="KW-0963">Cytoplasm</keyword>
<sequence length="852" mass="97185">MARRKPREETWLSSRSTNVERAHRSGQYPMSQPLFPKPLIMPGQHSTAEPHAALIASPCWSPGPVPQIFRFRSRTEPMDWRRMSVLDVDRVAREMDVSALQEFISAVTFCDVAGERCPHCRGPTDGALLKVLRMSQLSTEYLLHCQGCLSTQVSTLEEQLQGALSQAQHAADERAQLEKELQEVKLENRRRKKMLATQQLLLQASANNYHKCQFCEKSFVNYSYLQSHVQRRHPEITEAERQKKRQVEQMEDGIEELKEKLRLTQSYLAAEREADARRREQVGVGRPACGQEGPVREQHREAYSRRYVTCLVMYVSQEVVEQQRREEAEREMVERWKEEERRKFHQEIEELQQLFLQKFKDMANKSSSIEAKLQELESRETSMPNLRSEDDHNEEQRWIREKELKHKMAQKKNEWRTKLAEMQNRHQQEKEQLRSENARLQKALSVEQSSSSSLSALKQQVTSLSSQLTQKDRLINSQDRKVCVREPPIHISQNVLDAAEDDDNDDDDDDNEEEEEERLEDLMEAQRKVLESLRENPDFVKEFRPIMEEVLEKRLEKMGLRKGTKGISKQTLKSLSSGLSAQRAQGSSRLAHLQDLRENLVLELNRRVRQNRGKKNGGKSVGNTLAQRPAHSHRNTLTQLKKQHGSLSMDRTPKPRLSSSTHSPQQTPIPAPRCKASPRAHTPQAHHTKSSTPPFSSEEDVSAEDSAYITSSRGKPSPSTQLKPPTEPREPGTELDWSDSEASSEPEGLLAHQAAATHGSVVQTLTRSLERQLNDPKVKPTGGTRVLPPAPKPSLRPSIIKQQAVSIEESDLELSSIEELFLAPTPLHRSSDTGGTSGTSVWSTATSRGRGW</sequence>
<evidence type="ECO:0000256" key="5">
    <source>
        <dbReference type="ARBA" id="ARBA00022723"/>
    </source>
</evidence>
<dbReference type="AlphaFoldDB" id="A0AAD8ZE68"/>
<dbReference type="InterPro" id="IPR051241">
    <property type="entry name" value="DZIP_RILPL"/>
</dbReference>
<evidence type="ECO:0000256" key="4">
    <source>
        <dbReference type="ARBA" id="ARBA00022490"/>
    </source>
</evidence>
<evidence type="ECO:0000256" key="12">
    <source>
        <dbReference type="SAM" id="Coils"/>
    </source>
</evidence>
<feature type="coiled-coil region" evidence="12">
    <location>
        <begin position="236"/>
        <end position="274"/>
    </location>
</feature>
<dbReference type="GO" id="GO:0036064">
    <property type="term" value="C:ciliary basal body"/>
    <property type="evidence" value="ECO:0007669"/>
    <property type="project" value="TreeGrafter"/>
</dbReference>
<evidence type="ECO:0000256" key="9">
    <source>
        <dbReference type="ARBA" id="ARBA00023212"/>
    </source>
</evidence>
<keyword evidence="10" id="KW-0966">Cell projection</keyword>
<feature type="region of interest" description="Disordered" evidence="13">
    <location>
        <begin position="824"/>
        <end position="852"/>
    </location>
</feature>
<dbReference type="PROSITE" id="PS50157">
    <property type="entry name" value="ZINC_FINGER_C2H2_2"/>
    <property type="match status" value="1"/>
</dbReference>
<feature type="region of interest" description="Disordered" evidence="13">
    <location>
        <begin position="606"/>
        <end position="796"/>
    </location>
</feature>
<feature type="compositionally biased region" description="Acidic residues" evidence="13">
    <location>
        <begin position="498"/>
        <end position="519"/>
    </location>
</feature>
<gene>
    <name evidence="15" type="ORF">P4O66_009807</name>
</gene>
<evidence type="ECO:0000256" key="7">
    <source>
        <dbReference type="ARBA" id="ARBA00022833"/>
    </source>
</evidence>
<organism evidence="15 16">
    <name type="scientific">Electrophorus voltai</name>
    <dbReference type="NCBI Taxonomy" id="2609070"/>
    <lineage>
        <taxon>Eukaryota</taxon>
        <taxon>Metazoa</taxon>
        <taxon>Chordata</taxon>
        <taxon>Craniata</taxon>
        <taxon>Vertebrata</taxon>
        <taxon>Euteleostomi</taxon>
        <taxon>Actinopterygii</taxon>
        <taxon>Neopterygii</taxon>
        <taxon>Teleostei</taxon>
        <taxon>Ostariophysi</taxon>
        <taxon>Gymnotiformes</taxon>
        <taxon>Gymnotoidei</taxon>
        <taxon>Gymnotidae</taxon>
        <taxon>Electrophorus</taxon>
    </lineage>
</organism>
<feature type="compositionally biased region" description="Basic residues" evidence="13">
    <location>
        <begin position="607"/>
        <end position="617"/>
    </location>
</feature>
<dbReference type="PROSITE" id="PS00028">
    <property type="entry name" value="ZINC_FINGER_C2H2_1"/>
    <property type="match status" value="1"/>
</dbReference>